<evidence type="ECO:0000256" key="1">
    <source>
        <dbReference type="ARBA" id="ARBA00022737"/>
    </source>
</evidence>
<evidence type="ECO:0000313" key="4">
    <source>
        <dbReference type="EMBL" id="AWB67177.1"/>
    </source>
</evidence>
<dbReference type="Proteomes" id="UP000244441">
    <property type="component" value="Chromosome"/>
</dbReference>
<evidence type="ECO:0000256" key="3">
    <source>
        <dbReference type="PROSITE-ProRule" id="PRU00339"/>
    </source>
</evidence>
<dbReference type="KEGG" id="cate:C2869_12350"/>
<evidence type="ECO:0008006" key="6">
    <source>
        <dbReference type="Google" id="ProtNLM"/>
    </source>
</evidence>
<dbReference type="InterPro" id="IPR011990">
    <property type="entry name" value="TPR-like_helical_dom_sf"/>
</dbReference>
<feature type="repeat" description="TPR" evidence="3">
    <location>
        <begin position="771"/>
        <end position="804"/>
    </location>
</feature>
<dbReference type="InterPro" id="IPR019734">
    <property type="entry name" value="TPR_rpt"/>
</dbReference>
<feature type="repeat" description="TPR" evidence="3">
    <location>
        <begin position="737"/>
        <end position="770"/>
    </location>
</feature>
<feature type="repeat" description="TPR" evidence="3">
    <location>
        <begin position="288"/>
        <end position="321"/>
    </location>
</feature>
<keyword evidence="2 3" id="KW-0802">TPR repeat</keyword>
<dbReference type="PROSITE" id="PS50005">
    <property type="entry name" value="TPR"/>
    <property type="match status" value="4"/>
</dbReference>
<reference evidence="4 5" key="1">
    <citation type="submission" date="2018-01" db="EMBL/GenBank/DDBJ databases">
        <title>Genome sequence of a Cantenovulum-like bacteria.</title>
        <authorList>
            <person name="Tan W.R."/>
            <person name="Lau N.-S."/>
            <person name="Go F."/>
            <person name="Amirul A.-A.A."/>
        </authorList>
    </citation>
    <scope>NUCLEOTIDE SEQUENCE [LARGE SCALE GENOMIC DNA]</scope>
    <source>
        <strain evidence="4 5">CCB-QB4</strain>
    </source>
</reference>
<dbReference type="Pfam" id="PF13432">
    <property type="entry name" value="TPR_16"/>
    <property type="match status" value="1"/>
</dbReference>
<dbReference type="PANTHER" id="PTHR44858">
    <property type="entry name" value="TETRATRICOPEPTIDE REPEAT PROTEIN 6"/>
    <property type="match status" value="1"/>
</dbReference>
<feature type="repeat" description="TPR" evidence="3">
    <location>
        <begin position="703"/>
        <end position="736"/>
    </location>
</feature>
<proteinExistence type="predicted"/>
<dbReference type="Pfam" id="PF13431">
    <property type="entry name" value="TPR_17"/>
    <property type="match status" value="1"/>
</dbReference>
<dbReference type="SUPFAM" id="SSF53756">
    <property type="entry name" value="UDP-Glycosyltransferase/glycogen phosphorylase"/>
    <property type="match status" value="2"/>
</dbReference>
<dbReference type="AlphaFoldDB" id="A0A2S0VSK0"/>
<evidence type="ECO:0000313" key="5">
    <source>
        <dbReference type="Proteomes" id="UP000244441"/>
    </source>
</evidence>
<sequence length="1129" mass="128679">MPQNSIQLAEQAIQNKQFDSAIQHYDQAEKLGAQPKLMLKGLSFAKYGLGKANAAIKDLQTYIQLVPDDGEAWRNLAVMQINQKQPDAALAALHKAIGFGKGDEFSWNKLIELHYQKQQFGLALSNLLLAKAAIPTSQALLKKELAIQSAIDTLQFPSALDDNILLQLIKLANEWIQSNPSAAILLAFKTLQSAISGSEQALPELIKLFAFFARHYPHLNLSTYGYAFALHLSKQYEQSAEWYYAALPHNPQNDQLYLNMGMVLRQLNRHDQAITALEKSQSLGCKSAKLHENLGIVYTGTGRLKDALHHYKLAAQQMPNEAKVRFSYGIVLLLDGQFELGWQEYQHRANALNLKHKPDNTTRWTGQNLADKHLIVIHEQGLGDTINFVRYIPYLAQQAKKLTLKVQQPLVEQIKQLKGLANNSQVISTDDPVSTADYFCTLMDLPGLFNANLSNIPQHTPYLTPIASKVEFWQQQLSNIEGKKVGLVWGGNPSHARDKERSLSLAQFAPLFTQQNVQFISLQMGEPLKQISQFQHGEILDYSSHLNDFSDTAALISQLDLVISIDTSVAHMAGALNIPTWLLVNYVPDWRWLMTSRSTIWYPSVRLFREQQLQNWQPTLNQLNVEFSHWLQDKQWLDNQYLFDGIKQNQLSEVSITAVNRLQNNGQDIEALRALAIIATKQEQIDYALSNLQKLLAISPFDLDAHMRIGQLYQNQQQFDQALEHYLTALPLQSNNNNLYILTGQCFHRTHRQHEAIAMFNKVLASDPNNADALSELGSSYKQIGQHQQALQVWQHAQKLAPNKQQNTVRLGMQQLLMGQFTQGWQNFNVRWQTDKYSKDHIYRQYPVWQGQKVDTLLVYDEQGLGDTIQFLRYIWPAAQRVNKLKLLIKDKLHCLLEHDLAQLPTNVELIAGMTFTGTMDAHCPLMALQIALSMQSDGLHQQVPYLHVANTYQQKWQQRIPQSDLLKVGLVWAGNPEHLKDQYRSIELQALSELCEIENGKGENSEGKKIAWYSLQMGEGLKQIDDCQFAIKRLDDQIENFADTSAILQQLDLLITVDTSVAHLAGALNVPCWLMLSADPDWRWLLNTDKSYWYPNTRLFRQHTIYQWSDVIQDIKLALTQLIQNNRN</sequence>
<dbReference type="SMART" id="SM00028">
    <property type="entry name" value="TPR"/>
    <property type="match status" value="9"/>
</dbReference>
<dbReference type="EMBL" id="CP026604">
    <property type="protein sequence ID" value="AWB67177.1"/>
    <property type="molecule type" value="Genomic_DNA"/>
</dbReference>
<dbReference type="SUPFAM" id="SSF48452">
    <property type="entry name" value="TPR-like"/>
    <property type="match status" value="2"/>
</dbReference>
<name>A0A2S0VSK0_9ALTE</name>
<gene>
    <name evidence="4" type="ORF">C2869_12350</name>
</gene>
<dbReference type="Pfam" id="PF13181">
    <property type="entry name" value="TPR_8"/>
    <property type="match status" value="2"/>
</dbReference>
<keyword evidence="1" id="KW-0677">Repeat</keyword>
<dbReference type="PANTHER" id="PTHR44858:SF1">
    <property type="entry name" value="UDP-N-ACETYLGLUCOSAMINE--PEPTIDE N-ACETYLGLUCOSAMINYLTRANSFERASE SPINDLY-RELATED"/>
    <property type="match status" value="1"/>
</dbReference>
<dbReference type="OrthoDB" id="1668776at2"/>
<dbReference type="Gene3D" id="3.40.50.2000">
    <property type="entry name" value="Glycogen Phosphorylase B"/>
    <property type="match status" value="2"/>
</dbReference>
<dbReference type="RefSeq" id="WP_108603224.1">
    <property type="nucleotide sequence ID" value="NZ_CP026604.1"/>
</dbReference>
<keyword evidence="5" id="KW-1185">Reference proteome</keyword>
<dbReference type="InterPro" id="IPR050498">
    <property type="entry name" value="Ycf3"/>
</dbReference>
<organism evidence="4 5">
    <name type="scientific">Saccharobesus litoralis</name>
    <dbReference type="NCBI Taxonomy" id="2172099"/>
    <lineage>
        <taxon>Bacteria</taxon>
        <taxon>Pseudomonadati</taxon>
        <taxon>Pseudomonadota</taxon>
        <taxon>Gammaproteobacteria</taxon>
        <taxon>Alteromonadales</taxon>
        <taxon>Alteromonadaceae</taxon>
        <taxon>Saccharobesus</taxon>
    </lineage>
</organism>
<protein>
    <recommendedName>
        <fullName evidence="6">Tfp pilus assembly protein PilF</fullName>
    </recommendedName>
</protein>
<evidence type="ECO:0000256" key="2">
    <source>
        <dbReference type="ARBA" id="ARBA00022803"/>
    </source>
</evidence>
<accession>A0A2S0VSK0</accession>
<dbReference type="Gene3D" id="1.25.40.10">
    <property type="entry name" value="Tetratricopeptide repeat domain"/>
    <property type="match status" value="3"/>
</dbReference>